<sequence length="236" mass="24344">MKPATPRVAAVLGIVFAALFVAALVTVNGVPHLDDPVADYGAFYDGPGDTLVTAVAIYLVPLAGIAFLWFAVALRSVIDGLGAAPSAMAHGLNLLSGVLFVGLLFAGTAAMATPVLLTTIGGGAPLDPEIARGLSALGYGLVFLFSVRGAGMFALTTTTMLRGAGVMPRGAAVVAYLFATWLLLTATDHPASLLVLPAWVLLVAVVLLRHDRRQRRAPTEPSEAPPTPVLTPRSEP</sequence>
<accession>A0ABV9ZKE1</accession>
<evidence type="ECO:0000256" key="2">
    <source>
        <dbReference type="SAM" id="Phobius"/>
    </source>
</evidence>
<keyword evidence="2" id="KW-0472">Membrane</keyword>
<reference evidence="4" key="1">
    <citation type="journal article" date="2019" name="Int. J. Syst. Evol. Microbiol.">
        <title>The Global Catalogue of Microorganisms (GCM) 10K type strain sequencing project: providing services to taxonomists for standard genome sequencing and annotation.</title>
        <authorList>
            <consortium name="The Broad Institute Genomics Platform"/>
            <consortium name="The Broad Institute Genome Sequencing Center for Infectious Disease"/>
            <person name="Wu L."/>
            <person name="Ma J."/>
        </authorList>
    </citation>
    <scope>NUCLEOTIDE SEQUENCE [LARGE SCALE GENOMIC DNA]</scope>
    <source>
        <strain evidence="4">XZYJ18</strain>
    </source>
</reference>
<dbReference type="RefSeq" id="WP_378023370.1">
    <property type="nucleotide sequence ID" value="NZ_JBHSKG010000014.1"/>
</dbReference>
<comment type="caution">
    <text evidence="3">The sequence shown here is derived from an EMBL/GenBank/DDBJ whole genome shotgun (WGS) entry which is preliminary data.</text>
</comment>
<feature type="transmembrane region" description="Helical" evidence="2">
    <location>
        <begin position="53"/>
        <end position="74"/>
    </location>
</feature>
<keyword evidence="2" id="KW-1133">Transmembrane helix</keyword>
<dbReference type="EMBL" id="JBHSKG010000014">
    <property type="protein sequence ID" value="MFC5141215.1"/>
    <property type="molecule type" value="Genomic_DNA"/>
</dbReference>
<feature type="transmembrane region" description="Helical" evidence="2">
    <location>
        <begin position="166"/>
        <end position="184"/>
    </location>
</feature>
<gene>
    <name evidence="3" type="ORF">ACFPK1_23465</name>
</gene>
<feature type="transmembrane region" description="Helical" evidence="2">
    <location>
        <begin position="94"/>
        <end position="116"/>
    </location>
</feature>
<name>A0ABV9ZKE1_9PSEU</name>
<evidence type="ECO:0008006" key="5">
    <source>
        <dbReference type="Google" id="ProtNLM"/>
    </source>
</evidence>
<organism evidence="3 4">
    <name type="scientific">Actinomycetospora rhizophila</name>
    <dbReference type="NCBI Taxonomy" id="1416876"/>
    <lineage>
        <taxon>Bacteria</taxon>
        <taxon>Bacillati</taxon>
        <taxon>Actinomycetota</taxon>
        <taxon>Actinomycetes</taxon>
        <taxon>Pseudonocardiales</taxon>
        <taxon>Pseudonocardiaceae</taxon>
        <taxon>Actinomycetospora</taxon>
    </lineage>
</organism>
<keyword evidence="2" id="KW-0812">Transmembrane</keyword>
<proteinExistence type="predicted"/>
<evidence type="ECO:0000313" key="4">
    <source>
        <dbReference type="Proteomes" id="UP001596175"/>
    </source>
</evidence>
<feature type="region of interest" description="Disordered" evidence="1">
    <location>
        <begin position="214"/>
        <end position="236"/>
    </location>
</feature>
<protein>
    <recommendedName>
        <fullName evidence="5">DUF4386 family protein</fullName>
    </recommendedName>
</protein>
<evidence type="ECO:0000313" key="3">
    <source>
        <dbReference type="EMBL" id="MFC5141215.1"/>
    </source>
</evidence>
<evidence type="ECO:0000256" key="1">
    <source>
        <dbReference type="SAM" id="MobiDB-lite"/>
    </source>
</evidence>
<keyword evidence="4" id="KW-1185">Reference proteome</keyword>
<dbReference type="Proteomes" id="UP001596175">
    <property type="component" value="Unassembled WGS sequence"/>
</dbReference>
<feature type="transmembrane region" description="Helical" evidence="2">
    <location>
        <begin position="190"/>
        <end position="208"/>
    </location>
</feature>
<feature type="transmembrane region" description="Helical" evidence="2">
    <location>
        <begin position="136"/>
        <end position="154"/>
    </location>
</feature>